<comment type="caution">
    <text evidence="1">The sequence shown here is derived from an EMBL/GenBank/DDBJ whole genome shotgun (WGS) entry which is preliminary data.</text>
</comment>
<accession>A0A814Y9H2</accession>
<organism evidence="1 3">
    <name type="scientific">Didymodactylos carnosus</name>
    <dbReference type="NCBI Taxonomy" id="1234261"/>
    <lineage>
        <taxon>Eukaryota</taxon>
        <taxon>Metazoa</taxon>
        <taxon>Spiralia</taxon>
        <taxon>Gnathifera</taxon>
        <taxon>Rotifera</taxon>
        <taxon>Eurotatoria</taxon>
        <taxon>Bdelloidea</taxon>
        <taxon>Philodinida</taxon>
        <taxon>Philodinidae</taxon>
        <taxon>Didymodactylos</taxon>
    </lineage>
</organism>
<protein>
    <submittedName>
        <fullName evidence="1">Uncharacterized protein</fullName>
    </submittedName>
</protein>
<reference evidence="1" key="1">
    <citation type="submission" date="2021-02" db="EMBL/GenBank/DDBJ databases">
        <authorList>
            <person name="Nowell W R."/>
        </authorList>
    </citation>
    <scope>NUCLEOTIDE SEQUENCE</scope>
</reference>
<dbReference type="AlphaFoldDB" id="A0A814Y9H2"/>
<evidence type="ECO:0000313" key="3">
    <source>
        <dbReference type="Proteomes" id="UP000663829"/>
    </source>
</evidence>
<keyword evidence="3" id="KW-1185">Reference proteome</keyword>
<gene>
    <name evidence="1" type="ORF">GPM918_LOCUS24932</name>
    <name evidence="2" type="ORF">SRO942_LOCUS24936</name>
</gene>
<proteinExistence type="predicted"/>
<evidence type="ECO:0000313" key="1">
    <source>
        <dbReference type="EMBL" id="CAF1226041.1"/>
    </source>
</evidence>
<sequence>MYNSQYNIALTRGTKRTMSLTHILLLEDGTPKPLIAPLDKCVVNEKHSSVIYHVNDSRTISGTIECVQKCCLMRMKKLNNDTSEFEYEEIDGTVENEQHQCASEHNNALNSTDMHGKQFSNPSEQIYDNTHKNLPLVNENIPVLVNRKQFKLTSSNTSLSSSSALRVISLNNETTNLQQQTTAEITVADDDFVDEMNVQNSNNNSTQLSITAPTQINTPPLLNSSLPMQNNSQSRLQISRTQPQSLSCPSIIKNTKQFSMQGRPQLLPDSRHQRKGKITASIDLNIFL</sequence>
<name>A0A814Y9H2_9BILA</name>
<dbReference type="Proteomes" id="UP000663829">
    <property type="component" value="Unassembled WGS sequence"/>
</dbReference>
<dbReference type="EMBL" id="CAJNOQ010009477">
    <property type="protein sequence ID" value="CAF1226041.1"/>
    <property type="molecule type" value="Genomic_DNA"/>
</dbReference>
<evidence type="ECO:0000313" key="2">
    <source>
        <dbReference type="EMBL" id="CAF3988982.1"/>
    </source>
</evidence>
<dbReference type="Proteomes" id="UP000681722">
    <property type="component" value="Unassembled WGS sequence"/>
</dbReference>
<dbReference type="EMBL" id="CAJOBC010009481">
    <property type="protein sequence ID" value="CAF3988982.1"/>
    <property type="molecule type" value="Genomic_DNA"/>
</dbReference>